<proteinExistence type="predicted"/>
<accession>A0A8J3IDL3</accession>
<reference evidence="1" key="1">
    <citation type="submission" date="2020-10" db="EMBL/GenBank/DDBJ databases">
        <title>Taxonomic study of unclassified bacteria belonging to the class Ktedonobacteria.</title>
        <authorList>
            <person name="Yabe S."/>
            <person name="Wang C.M."/>
            <person name="Zheng Y."/>
            <person name="Sakai Y."/>
            <person name="Cavaletti L."/>
            <person name="Monciardini P."/>
            <person name="Donadio S."/>
        </authorList>
    </citation>
    <scope>NUCLEOTIDE SEQUENCE</scope>
    <source>
        <strain evidence="1">ID150040</strain>
    </source>
</reference>
<protein>
    <submittedName>
        <fullName evidence="1">Uncharacterized protein</fullName>
    </submittedName>
</protein>
<comment type="caution">
    <text evidence="1">The sequence shown here is derived from an EMBL/GenBank/DDBJ whole genome shotgun (WGS) entry which is preliminary data.</text>
</comment>
<dbReference type="AlphaFoldDB" id="A0A8J3IDL3"/>
<dbReference type="Proteomes" id="UP000597444">
    <property type="component" value="Unassembled WGS sequence"/>
</dbReference>
<sequence length="98" mass="10904">MGDKTASYSNIGDFTRWRDPQAYLSRCIELGKGVIADNRLLINLINCTANEIAQRVEACNKAICSSVNPTFLANTSLASHSYAQLVRYAVRRMMTSRS</sequence>
<evidence type="ECO:0000313" key="2">
    <source>
        <dbReference type="Proteomes" id="UP000597444"/>
    </source>
</evidence>
<dbReference type="EMBL" id="BNJK01000001">
    <property type="protein sequence ID" value="GHO90500.1"/>
    <property type="molecule type" value="Genomic_DNA"/>
</dbReference>
<keyword evidence="2" id="KW-1185">Reference proteome</keyword>
<gene>
    <name evidence="1" type="ORF">KSF_005480</name>
</gene>
<organism evidence="1 2">
    <name type="scientific">Reticulibacter mediterranei</name>
    <dbReference type="NCBI Taxonomy" id="2778369"/>
    <lineage>
        <taxon>Bacteria</taxon>
        <taxon>Bacillati</taxon>
        <taxon>Chloroflexota</taxon>
        <taxon>Ktedonobacteria</taxon>
        <taxon>Ktedonobacterales</taxon>
        <taxon>Reticulibacteraceae</taxon>
        <taxon>Reticulibacter</taxon>
    </lineage>
</organism>
<evidence type="ECO:0000313" key="1">
    <source>
        <dbReference type="EMBL" id="GHO90500.1"/>
    </source>
</evidence>
<name>A0A8J3IDL3_9CHLR</name>